<dbReference type="EMBL" id="JAPDPJ010000028">
    <property type="protein sequence ID" value="MCW3787378.1"/>
    <property type="molecule type" value="Genomic_DNA"/>
</dbReference>
<dbReference type="Proteomes" id="UP001209229">
    <property type="component" value="Unassembled WGS sequence"/>
</dbReference>
<dbReference type="SUPFAM" id="SSF103032">
    <property type="entry name" value="Hypothetical protein YwqG"/>
    <property type="match status" value="1"/>
</dbReference>
<accession>A0AAE3SFF5</accession>
<dbReference type="PANTHER" id="PTHR36436:SF6">
    <property type="entry name" value="SLL5081 PROTEIN"/>
    <property type="match status" value="1"/>
</dbReference>
<proteinExistence type="predicted"/>
<dbReference type="PANTHER" id="PTHR36436">
    <property type="entry name" value="SLL5081 PROTEIN"/>
    <property type="match status" value="1"/>
</dbReference>
<dbReference type="Gene3D" id="2.30.320.10">
    <property type="entry name" value="YwqG-like"/>
    <property type="match status" value="1"/>
</dbReference>
<reference evidence="1" key="1">
    <citation type="submission" date="2022-10" db="EMBL/GenBank/DDBJ databases">
        <authorList>
            <person name="Yu W.X."/>
        </authorList>
    </citation>
    <scope>NUCLEOTIDE SEQUENCE</scope>
    <source>
        <strain evidence="1">AAT</strain>
    </source>
</reference>
<sequence length="276" mass="32243">MSNIFKNLFGGKGKKKAESHFDKYRAELITENLSTYNDLLILVKPLIKKATKLIVQKPSIQPENSQLKSHFGGQPYFERNEEWPKNKKGKHLDFIFQVFNTGDNGLPDNLKLIQFYYDFEEFTWDSDSDGWLLKTYDAIDEENIKMISRPSELEKSKYCDLTFQQIESLPDWEGIEVHSFNANKLSCILNEDKPWENYRKVCEDLIGELDFQSQIGGYPKWVQGESTPNKPDGEAMDLLFQIDSEENADIMWGDSGLIYVFYDKETKRNEFTLQCY</sequence>
<keyword evidence="2" id="KW-1185">Reference proteome</keyword>
<evidence type="ECO:0000313" key="2">
    <source>
        <dbReference type="Proteomes" id="UP001209229"/>
    </source>
</evidence>
<organism evidence="1 2">
    <name type="scientific">Plebeiibacterium sediminum</name>
    <dbReference type="NCBI Taxonomy" id="2992112"/>
    <lineage>
        <taxon>Bacteria</taxon>
        <taxon>Pseudomonadati</taxon>
        <taxon>Bacteroidota</taxon>
        <taxon>Bacteroidia</taxon>
        <taxon>Marinilabiliales</taxon>
        <taxon>Marinilabiliaceae</taxon>
        <taxon>Plebeiibacterium</taxon>
    </lineage>
</organism>
<evidence type="ECO:0000313" key="1">
    <source>
        <dbReference type="EMBL" id="MCW3787378.1"/>
    </source>
</evidence>
<comment type="caution">
    <text evidence="1">The sequence shown here is derived from an EMBL/GenBank/DDBJ whole genome shotgun (WGS) entry which is preliminary data.</text>
</comment>
<protein>
    <submittedName>
        <fullName evidence="1">YwqG family protein</fullName>
    </submittedName>
</protein>
<name>A0AAE3SFF5_9BACT</name>
<dbReference type="AlphaFoldDB" id="A0AAE3SFF5"/>
<dbReference type="InterPro" id="IPR035948">
    <property type="entry name" value="YwqG-like_sf"/>
</dbReference>
<dbReference type="Pfam" id="PF09234">
    <property type="entry name" value="DUF1963"/>
    <property type="match status" value="1"/>
</dbReference>
<dbReference type="InterPro" id="IPR015315">
    <property type="entry name" value="DUF1963"/>
</dbReference>
<gene>
    <name evidence="1" type="ORF">OM075_12930</name>
</gene>
<dbReference type="RefSeq" id="WP_301190943.1">
    <property type="nucleotide sequence ID" value="NZ_JAPDPJ010000028.1"/>
</dbReference>